<accession>A0A7T5VAV2</accession>
<gene>
    <name evidence="1" type="ORF">HP555_00290</name>
</gene>
<keyword evidence="2" id="KW-1185">Reference proteome</keyword>
<evidence type="ECO:0000313" key="1">
    <source>
        <dbReference type="EMBL" id="QQG64406.1"/>
    </source>
</evidence>
<dbReference type="KEGG" id="dog:HP555_00290"/>
<evidence type="ECO:0000313" key="2">
    <source>
        <dbReference type="Proteomes" id="UP000596092"/>
    </source>
</evidence>
<sequence length="85" mass="9771">MSDDKLRFLPYDEAVGLVAAIQEEEDIDEPDHRILTVYSVQDKELCWFDFDEVMRAVGVNEADAAAKEKVTEYVLRHIPGWVLES</sequence>
<protein>
    <submittedName>
        <fullName evidence="1">Uncharacterized protein</fullName>
    </submittedName>
</protein>
<dbReference type="AlphaFoldDB" id="A0A7T5VAV2"/>
<dbReference type="RefSeq" id="WP_199263240.1">
    <property type="nucleotide sequence ID" value="NZ_CP054140.1"/>
</dbReference>
<organism evidence="1 2">
    <name type="scientific">Desulfobulbus oligotrophicus</name>
    <dbReference type="NCBI Taxonomy" id="1909699"/>
    <lineage>
        <taxon>Bacteria</taxon>
        <taxon>Pseudomonadati</taxon>
        <taxon>Thermodesulfobacteriota</taxon>
        <taxon>Desulfobulbia</taxon>
        <taxon>Desulfobulbales</taxon>
        <taxon>Desulfobulbaceae</taxon>
        <taxon>Desulfobulbus</taxon>
    </lineage>
</organism>
<reference evidence="1 2" key="1">
    <citation type="submission" date="2020-05" db="EMBL/GenBank/DDBJ databases">
        <title>Complete genome of Desulfobulbus oligotrophicus.</title>
        <authorList>
            <person name="Podar M."/>
        </authorList>
    </citation>
    <scope>NUCLEOTIDE SEQUENCE [LARGE SCALE GENOMIC DNA]</scope>
    <source>
        <strain evidence="1 2">Prop6</strain>
    </source>
</reference>
<dbReference type="Proteomes" id="UP000596092">
    <property type="component" value="Chromosome"/>
</dbReference>
<proteinExistence type="predicted"/>
<name>A0A7T5VAV2_9BACT</name>
<dbReference type="EMBL" id="CP054140">
    <property type="protein sequence ID" value="QQG64406.1"/>
    <property type="molecule type" value="Genomic_DNA"/>
</dbReference>